<accession>A0A857FVC9</accession>
<dbReference type="PANTHER" id="PTHR43784">
    <property type="entry name" value="GDSL-LIKE LIPASE/ACYLHYDROLASE, PUTATIVE (AFU_ORTHOLOGUE AFUA_2G00820)-RELATED"/>
    <property type="match status" value="1"/>
</dbReference>
<dbReference type="InterPro" id="IPR053140">
    <property type="entry name" value="GDSL_Rv0518-like"/>
</dbReference>
<name>A0A857FVC9_KOMXY</name>
<dbReference type="OrthoDB" id="1828825at2"/>
<dbReference type="EMBL" id="CP041349">
    <property type="protein sequence ID" value="QHC37430.1"/>
    <property type="molecule type" value="Genomic_DNA"/>
</dbReference>
<organism evidence="1 2">
    <name type="scientific">Komagataeibacter xylinus</name>
    <name type="common">Gluconacetobacter xylinus</name>
    <dbReference type="NCBI Taxonomy" id="28448"/>
    <lineage>
        <taxon>Bacteria</taxon>
        <taxon>Pseudomonadati</taxon>
        <taxon>Pseudomonadota</taxon>
        <taxon>Alphaproteobacteria</taxon>
        <taxon>Acetobacterales</taxon>
        <taxon>Acetobacteraceae</taxon>
        <taxon>Komagataeibacter</taxon>
    </lineage>
</organism>
<sequence>MMNSRYHQPLVPSWYASPQPVWKDESIFPTKLIPLADMTVRQRVRLGYGGRAPRLLLSNAYGHESVHIDAISCALAADSAEIDPKQRGTITVAGSRSIVLPPGATVLTDPVDLVVNTGDVLSVSMYFAQAPTINSFHWEGRSTAYLLPGQQVDAICPKATATTTVRLFLASVLVEAPSRGTIVAFGDSITDGAGASLDADTRWPAFWPTGRLLWGWL</sequence>
<proteinExistence type="predicted"/>
<geneLocation type="plasmid" evidence="2">
    <name>pa</name>
</geneLocation>
<gene>
    <name evidence="1" type="ORF">FMA36_17810</name>
</gene>
<keyword evidence="1" id="KW-0614">Plasmid</keyword>
<dbReference type="AlphaFoldDB" id="A0A857FVC9"/>
<dbReference type="PANTHER" id="PTHR43784:SF2">
    <property type="entry name" value="GDSL-LIKE LIPASE_ACYLHYDROLASE, PUTATIVE (AFU_ORTHOLOGUE AFUA_2G00820)-RELATED"/>
    <property type="match status" value="1"/>
</dbReference>
<evidence type="ECO:0000313" key="1">
    <source>
        <dbReference type="EMBL" id="QHC37430.1"/>
    </source>
</evidence>
<dbReference type="RefSeq" id="WP_159264285.1">
    <property type="nucleotide sequence ID" value="NZ_CP041349.1"/>
</dbReference>
<protein>
    <submittedName>
        <fullName evidence="1">Uncharacterized protein</fullName>
    </submittedName>
</protein>
<evidence type="ECO:0000313" key="2">
    <source>
        <dbReference type="Proteomes" id="UP000464674"/>
    </source>
</evidence>
<reference evidence="1 2" key="1">
    <citation type="journal article" date="2020" name="Carbohydr. Polym.">
        <title>Characterization and optimization of production of bacterial cellulose from strain CGMCC 17276 based on whole-genome analysis.</title>
        <authorList>
            <person name="Lu T."/>
            <person name="Gao H."/>
            <person name="Liao B."/>
            <person name="Wu J."/>
            <person name="Zhang W."/>
            <person name="Huang J."/>
            <person name="Liu M."/>
            <person name="Huang J."/>
            <person name="Chang Z."/>
            <person name="Jin M."/>
            <person name="Yi Z."/>
            <person name="Jiang D."/>
        </authorList>
    </citation>
    <scope>NUCLEOTIDE SEQUENCE [LARGE SCALE GENOMIC DNA]</scope>
    <source>
        <strain evidence="1 2">CGMCC 17276</strain>
        <plasmid evidence="2">pa</plasmid>
    </source>
</reference>
<dbReference type="SUPFAM" id="SSF52266">
    <property type="entry name" value="SGNH hydrolase"/>
    <property type="match status" value="1"/>
</dbReference>
<dbReference type="Proteomes" id="UP000464674">
    <property type="component" value="Plasmid pA"/>
</dbReference>